<dbReference type="PANTHER" id="PTHR47627:SF1">
    <property type="entry name" value="RUBREDOXIN-1-RELATED"/>
    <property type="match status" value="1"/>
</dbReference>
<evidence type="ECO:0000256" key="3">
    <source>
        <dbReference type="ARBA" id="ARBA00022723"/>
    </source>
</evidence>
<dbReference type="PROSITE" id="PS50903">
    <property type="entry name" value="RUBREDOXIN_LIKE"/>
    <property type="match status" value="1"/>
</dbReference>
<dbReference type="InterPro" id="IPR036136">
    <property type="entry name" value="Nit/Sulf_reduc_fer-like_dom_sf"/>
</dbReference>
<dbReference type="AlphaFoldDB" id="A0A4V2UUC4"/>
<sequence length="489" mass="56212">MDIEATKAAKNDLIRVFVRGGILSPGDLLRIMEISETLGNDFVMFGSRQDILFPLNGRSSAEAADLFRDTGIDYEWGFREAFQNIASSYVAVNITASTQWVKEDTYHYVIENFDYLPRLKINIVDPLQSMVPLFTGHLNFIASRQENYWYLCIRNHHSGNIPETWPKLIFSQDIAKVAKFIEKKLLQTPELTIDDLFLEVQNTMRVNSLKPEEKLKLPPNLFPYYEGLNALSNNLLWLGLYWRNNKFDIDFLRAACRLCQETNIGTISITPWKSFIIKGIKPSDQLRWEKLMGKFGINMRHSSLELNWHLPVLDQEALDLKRFLVRELDQQDISTHGLTFTIKTEGELLLFTSIVIEKDQEVVAGPDSHYTIRYAKDFNPHLPEYYTYARGVVKEVLPALLIELSKIYFRQLNPEKDLPAGQSDSREEPPADPADLCYQCSNCLTIYDKKIGDPAAGIAAGMPFEKLPDHYRCHVCDSGKEHFKPVRSF</sequence>
<evidence type="ECO:0000256" key="4">
    <source>
        <dbReference type="ARBA" id="ARBA00022982"/>
    </source>
</evidence>
<dbReference type="GO" id="GO:0005506">
    <property type="term" value="F:iron ion binding"/>
    <property type="evidence" value="ECO:0007669"/>
    <property type="project" value="InterPro"/>
</dbReference>
<dbReference type="OrthoDB" id="9758182at2"/>
<dbReference type="Gene3D" id="2.20.28.10">
    <property type="match status" value="1"/>
</dbReference>
<evidence type="ECO:0000256" key="1">
    <source>
        <dbReference type="ARBA" id="ARBA00001965"/>
    </source>
</evidence>
<evidence type="ECO:0000259" key="6">
    <source>
        <dbReference type="PROSITE" id="PS50903"/>
    </source>
</evidence>
<proteinExistence type="predicted"/>
<evidence type="ECO:0000313" key="7">
    <source>
        <dbReference type="EMBL" id="TCS90153.1"/>
    </source>
</evidence>
<comment type="caution">
    <text evidence="7">The sequence shown here is derived from an EMBL/GenBank/DDBJ whole genome shotgun (WGS) entry which is preliminary data.</text>
</comment>
<dbReference type="EMBL" id="SMAD01000001">
    <property type="protein sequence ID" value="TCS90153.1"/>
    <property type="molecule type" value="Genomic_DNA"/>
</dbReference>
<accession>A0A4V2UUC4</accession>
<keyword evidence="4" id="KW-0249">Electron transport</keyword>
<evidence type="ECO:0000256" key="2">
    <source>
        <dbReference type="ARBA" id="ARBA00022448"/>
    </source>
</evidence>
<dbReference type="RefSeq" id="WP_132127609.1">
    <property type="nucleotide sequence ID" value="NZ_CP042432.1"/>
</dbReference>
<gene>
    <name evidence="7" type="ORF">EDD80_101352</name>
</gene>
<dbReference type="PANTHER" id="PTHR47627">
    <property type="entry name" value="RUBREDOXIN"/>
    <property type="match status" value="1"/>
</dbReference>
<dbReference type="InterPro" id="IPR024935">
    <property type="entry name" value="Rubredoxin_dom"/>
</dbReference>
<name>A0A4V2UUC4_9SPHI</name>
<dbReference type="InterPro" id="IPR024934">
    <property type="entry name" value="Rubredoxin-like_dom"/>
</dbReference>
<comment type="cofactor">
    <cofactor evidence="1">
        <name>Fe(3+)</name>
        <dbReference type="ChEBI" id="CHEBI:29034"/>
    </cofactor>
</comment>
<reference evidence="7 8" key="1">
    <citation type="submission" date="2019-03" db="EMBL/GenBank/DDBJ databases">
        <title>Genomic Encyclopedia of Type Strains, Phase IV (KMG-IV): sequencing the most valuable type-strain genomes for metagenomic binning, comparative biology and taxonomic classification.</title>
        <authorList>
            <person name="Goeker M."/>
        </authorList>
    </citation>
    <scope>NUCLEOTIDE SEQUENCE [LARGE SCALE GENOMIC DNA]</scope>
    <source>
        <strain evidence="7 8">DSM 21100</strain>
    </source>
</reference>
<evidence type="ECO:0000256" key="5">
    <source>
        <dbReference type="ARBA" id="ARBA00023004"/>
    </source>
</evidence>
<keyword evidence="5" id="KW-0408">Iron</keyword>
<dbReference type="SUPFAM" id="SSF57802">
    <property type="entry name" value="Rubredoxin-like"/>
    <property type="match status" value="1"/>
</dbReference>
<dbReference type="GO" id="GO:0043448">
    <property type="term" value="P:alkane catabolic process"/>
    <property type="evidence" value="ECO:0007669"/>
    <property type="project" value="TreeGrafter"/>
</dbReference>
<protein>
    <submittedName>
        <fullName evidence="7">Nitrite/sulfite reductase ferredoxin-like protein</fullName>
    </submittedName>
</protein>
<dbReference type="SUPFAM" id="SSF55124">
    <property type="entry name" value="Nitrite/Sulfite reductase N-terminal domain-like"/>
    <property type="match status" value="2"/>
</dbReference>
<dbReference type="GO" id="GO:0009055">
    <property type="term" value="F:electron transfer activity"/>
    <property type="evidence" value="ECO:0007669"/>
    <property type="project" value="TreeGrafter"/>
</dbReference>
<dbReference type="GO" id="GO:0016491">
    <property type="term" value="F:oxidoreductase activity"/>
    <property type="evidence" value="ECO:0007669"/>
    <property type="project" value="InterPro"/>
</dbReference>
<feature type="domain" description="Rubredoxin-like" evidence="6">
    <location>
        <begin position="435"/>
        <end position="486"/>
    </location>
</feature>
<dbReference type="Proteomes" id="UP000295807">
    <property type="component" value="Unassembled WGS sequence"/>
</dbReference>
<dbReference type="InterPro" id="IPR050526">
    <property type="entry name" value="Rubredoxin_ET"/>
</dbReference>
<dbReference type="Pfam" id="PF00301">
    <property type="entry name" value="Rubredoxin"/>
    <property type="match status" value="1"/>
</dbReference>
<keyword evidence="3" id="KW-0479">Metal-binding</keyword>
<dbReference type="CDD" id="cd00730">
    <property type="entry name" value="rubredoxin"/>
    <property type="match status" value="1"/>
</dbReference>
<keyword evidence="2" id="KW-0813">Transport</keyword>
<keyword evidence="8" id="KW-1185">Reference proteome</keyword>
<evidence type="ECO:0000313" key="8">
    <source>
        <dbReference type="Proteomes" id="UP000295807"/>
    </source>
</evidence>
<organism evidence="7 8">
    <name type="scientific">Anseongella ginsenosidimutans</name>
    <dbReference type="NCBI Taxonomy" id="496056"/>
    <lineage>
        <taxon>Bacteria</taxon>
        <taxon>Pseudomonadati</taxon>
        <taxon>Bacteroidota</taxon>
        <taxon>Sphingobacteriia</taxon>
        <taxon>Sphingobacteriales</taxon>
        <taxon>Sphingobacteriaceae</taxon>
        <taxon>Anseongella</taxon>
    </lineage>
</organism>